<keyword evidence="6" id="KW-1185">Reference proteome</keyword>
<dbReference type="Gene3D" id="1.20.120.670">
    <property type="entry name" value="N-acetyl-b-d-glucoasminidase"/>
    <property type="match status" value="1"/>
</dbReference>
<dbReference type="Pfam" id="PF05089">
    <property type="entry name" value="NAGLU"/>
    <property type="match status" value="1"/>
</dbReference>
<reference evidence="6" key="1">
    <citation type="submission" date="2024-04" db="EMBL/GenBank/DDBJ databases">
        <authorList>
            <person name="Shaw F."/>
            <person name="Minotto A."/>
        </authorList>
    </citation>
    <scope>NUCLEOTIDE SEQUENCE [LARGE SCALE GENOMIC DNA]</scope>
</reference>
<evidence type="ECO:0000259" key="3">
    <source>
        <dbReference type="Pfam" id="PF12971"/>
    </source>
</evidence>
<evidence type="ECO:0000259" key="4">
    <source>
        <dbReference type="Pfam" id="PF12972"/>
    </source>
</evidence>
<protein>
    <recommendedName>
        <fullName evidence="7">Alpha-N-acetylglucosaminidase</fullName>
    </recommendedName>
</protein>
<evidence type="ECO:0000313" key="6">
    <source>
        <dbReference type="Proteomes" id="UP001497453"/>
    </source>
</evidence>
<evidence type="ECO:0000256" key="1">
    <source>
        <dbReference type="ARBA" id="ARBA00022801"/>
    </source>
</evidence>
<evidence type="ECO:0008006" key="7">
    <source>
        <dbReference type="Google" id="ProtNLM"/>
    </source>
</evidence>
<feature type="domain" description="Alpha-N-acetylglucosaminidase C-terminal" evidence="4">
    <location>
        <begin position="488"/>
        <end position="769"/>
    </location>
</feature>
<dbReference type="InterPro" id="IPR024732">
    <property type="entry name" value="NAGLU_C"/>
</dbReference>
<keyword evidence="1" id="KW-0378">Hydrolase</keyword>
<dbReference type="Pfam" id="PF12971">
    <property type="entry name" value="NAGLU_N"/>
    <property type="match status" value="1"/>
</dbReference>
<dbReference type="Pfam" id="PF12972">
    <property type="entry name" value="NAGLU_C"/>
    <property type="match status" value="1"/>
</dbReference>
<evidence type="ECO:0000313" key="5">
    <source>
        <dbReference type="EMBL" id="CAL1694791.1"/>
    </source>
</evidence>
<dbReference type="PANTHER" id="PTHR12872:SF1">
    <property type="entry name" value="ALPHA-N-ACETYLGLUCOSAMINIDASE"/>
    <property type="match status" value="1"/>
</dbReference>
<feature type="domain" description="Alpha-N-acetylglucosaminidase tim-barrel" evidence="2">
    <location>
        <begin position="142"/>
        <end position="479"/>
    </location>
</feature>
<evidence type="ECO:0000259" key="2">
    <source>
        <dbReference type="Pfam" id="PF05089"/>
    </source>
</evidence>
<sequence length="773" mass="86674">MCSIREADLITGCSSHVHSLRLASEPHVMQTHPELDALSPIMNILGLHSLVQRRLPQHAKDFTFEALPEKGDKYIVGDTVGKRGAVTISCTSISACSRGLYVYLTDFGGVDIWWTGSRLHELPSNLPPVGKPVTGDAVVEIRYHFNTVTFGYTTAFWTFEKWSLLLDWLALRGVNLPLAWIGYEHILSEVFHDTGLSDTEIASFLAGPNFLPWNRFGNIQGSWGGNLPTQWVEDQFVLGKQIIQRMVELGMTPVLPSFTGFVPRALATHYPNASIVTGGQWSGFESNLTDVSFLEPFDPLFAELQKSFILKQQAAYGNVSHVYTLDQYNENDPFSGDISYLRNVSSNTFSSLRAADPEAVWLMQGWLFFSSSTFWTNDRVEAYLGGVEGNDTMIVLDLYSEAQPQWNRTNSYFGKQWVWCELHDYGGNMGMEGNLEELTNGPITALQAPGSSMKGVGLTMEGQEGNEIVYDILLDQAWSSTPLKVSDYVAQWVSRRYPVQPLPAAAQKSWQILSTTVYNNKDPNSQATIKSILELSPALTGLVNRTGHHPTLIPYTTNTTILPALKLLLQASDVSSTLRNVPEYRYDIVDITRQLLANSFVDLYRHLITVYNNSTSSHEHIMSTGSNLVRLLGDLDRLLYTNENFLLSTWIADARQWAGNGPRANTSYAAYLEYNARNQLTLWGPNGEINDYATKQWAGLVGEYYSQRWKLFVDYLAGIKQSGQPYDATYISRQLLAIGQTWQVQKWRGTKGQSWGTKGDTFDVVEEVLRAWA</sequence>
<dbReference type="InterPro" id="IPR029018">
    <property type="entry name" value="Hex-like_dom2"/>
</dbReference>
<dbReference type="EMBL" id="OZ037944">
    <property type="protein sequence ID" value="CAL1694791.1"/>
    <property type="molecule type" value="Genomic_DNA"/>
</dbReference>
<dbReference type="Proteomes" id="UP001497453">
    <property type="component" value="Chromosome 1"/>
</dbReference>
<gene>
    <name evidence="5" type="ORF">GFSPODELE1_LOCUS462</name>
</gene>
<dbReference type="InterPro" id="IPR007781">
    <property type="entry name" value="NAGLU"/>
</dbReference>
<organism evidence="5 6">
    <name type="scientific">Somion occarium</name>
    <dbReference type="NCBI Taxonomy" id="3059160"/>
    <lineage>
        <taxon>Eukaryota</taxon>
        <taxon>Fungi</taxon>
        <taxon>Dikarya</taxon>
        <taxon>Basidiomycota</taxon>
        <taxon>Agaricomycotina</taxon>
        <taxon>Agaricomycetes</taxon>
        <taxon>Polyporales</taxon>
        <taxon>Cerrenaceae</taxon>
        <taxon>Somion</taxon>
    </lineage>
</organism>
<accession>A0ABP1CGI2</accession>
<name>A0ABP1CGI2_9APHY</name>
<feature type="domain" description="Alpha-N-acetylglucosaminidase N-terminal" evidence="3">
    <location>
        <begin position="48"/>
        <end position="127"/>
    </location>
</feature>
<proteinExistence type="predicted"/>
<dbReference type="InterPro" id="IPR024240">
    <property type="entry name" value="NAGLU_N"/>
</dbReference>
<dbReference type="Gene3D" id="3.20.20.80">
    <property type="entry name" value="Glycosidases"/>
    <property type="match status" value="1"/>
</dbReference>
<dbReference type="PANTHER" id="PTHR12872">
    <property type="entry name" value="ALPHA-N-ACETYLGLUCOSAMINIDASE"/>
    <property type="match status" value="1"/>
</dbReference>
<dbReference type="Gene3D" id="3.30.379.10">
    <property type="entry name" value="Chitobiase/beta-hexosaminidase domain 2-like"/>
    <property type="match status" value="1"/>
</dbReference>
<dbReference type="InterPro" id="IPR024733">
    <property type="entry name" value="NAGLU_tim-barrel"/>
</dbReference>